<dbReference type="GO" id="GO:0030420">
    <property type="term" value="P:establishment of competence for transformation"/>
    <property type="evidence" value="ECO:0007669"/>
    <property type="project" value="UniProtKB-KW"/>
</dbReference>
<evidence type="ECO:0000313" key="11">
    <source>
        <dbReference type="Proteomes" id="UP000886808"/>
    </source>
</evidence>
<dbReference type="SMART" id="SM00644">
    <property type="entry name" value="Ami_2"/>
    <property type="match status" value="1"/>
</dbReference>
<keyword evidence="5" id="KW-0749">Sporulation</keyword>
<dbReference type="InterPro" id="IPR002502">
    <property type="entry name" value="Amidase_domain"/>
</dbReference>
<dbReference type="EMBL" id="DXIE01000043">
    <property type="protein sequence ID" value="HIV62686.1"/>
    <property type="molecule type" value="Genomic_DNA"/>
</dbReference>
<dbReference type="InterPro" id="IPR036505">
    <property type="entry name" value="Amidase/PGRP_sf"/>
</dbReference>
<reference evidence="10" key="2">
    <citation type="submission" date="2021-04" db="EMBL/GenBank/DDBJ databases">
        <authorList>
            <person name="Gilroy R."/>
        </authorList>
    </citation>
    <scope>NUCLEOTIDE SEQUENCE</scope>
    <source>
        <strain evidence="10">CHK193-4272</strain>
    </source>
</reference>
<proteinExistence type="inferred from homology"/>
<evidence type="ECO:0000256" key="3">
    <source>
        <dbReference type="ARBA" id="ARBA00011901"/>
    </source>
</evidence>
<evidence type="ECO:0000256" key="1">
    <source>
        <dbReference type="ARBA" id="ARBA00001561"/>
    </source>
</evidence>
<feature type="domain" description="N-acetylmuramoyl-L-alanine amidase" evidence="9">
    <location>
        <begin position="66"/>
        <end position="208"/>
    </location>
</feature>
<keyword evidence="8" id="KW-0812">Transmembrane</keyword>
<dbReference type="Gene3D" id="3.40.80.10">
    <property type="entry name" value="Peptidoglycan recognition protein-like"/>
    <property type="match status" value="1"/>
</dbReference>
<evidence type="ECO:0000256" key="8">
    <source>
        <dbReference type="SAM" id="Phobius"/>
    </source>
</evidence>
<evidence type="ECO:0000256" key="7">
    <source>
        <dbReference type="ARBA" id="ARBA00023316"/>
    </source>
</evidence>
<dbReference type="CDD" id="cd06583">
    <property type="entry name" value="PGRP"/>
    <property type="match status" value="1"/>
</dbReference>
<reference evidence="10" key="1">
    <citation type="journal article" date="2021" name="PeerJ">
        <title>Extensive microbial diversity within the chicken gut microbiome revealed by metagenomics and culture.</title>
        <authorList>
            <person name="Gilroy R."/>
            <person name="Ravi A."/>
            <person name="Getino M."/>
            <person name="Pursley I."/>
            <person name="Horton D.L."/>
            <person name="Alikhan N.F."/>
            <person name="Baker D."/>
            <person name="Gharbi K."/>
            <person name="Hall N."/>
            <person name="Watson M."/>
            <person name="Adriaenssens E.M."/>
            <person name="Foster-Nyarko E."/>
            <person name="Jarju S."/>
            <person name="Secka A."/>
            <person name="Antonio M."/>
            <person name="Oren A."/>
            <person name="Chaudhuri R.R."/>
            <person name="La Ragione R."/>
            <person name="Hildebrand F."/>
            <person name="Pallen M.J."/>
        </authorList>
    </citation>
    <scope>NUCLEOTIDE SEQUENCE</scope>
    <source>
        <strain evidence="10">CHK193-4272</strain>
    </source>
</reference>
<gene>
    <name evidence="10" type="ORF">H9746_07600</name>
</gene>
<protein>
    <recommendedName>
        <fullName evidence="3">N-acetylmuramoyl-L-alanine amidase</fullName>
        <ecNumber evidence="3">3.5.1.28</ecNumber>
    </recommendedName>
</protein>
<dbReference type="PANTHER" id="PTHR30417">
    <property type="entry name" value="N-ACETYLMURAMOYL-L-ALANINE AMIDASE AMID"/>
    <property type="match status" value="1"/>
</dbReference>
<evidence type="ECO:0000256" key="5">
    <source>
        <dbReference type="ARBA" id="ARBA00022969"/>
    </source>
</evidence>
<dbReference type="EC" id="3.5.1.28" evidence="3"/>
<accession>A0A9D1TIT0</accession>
<organism evidence="10 11">
    <name type="scientific">Candidatus Butyricicoccus avistercoris</name>
    <dbReference type="NCBI Taxonomy" id="2838518"/>
    <lineage>
        <taxon>Bacteria</taxon>
        <taxon>Bacillati</taxon>
        <taxon>Bacillota</taxon>
        <taxon>Clostridia</taxon>
        <taxon>Eubacteriales</taxon>
        <taxon>Butyricicoccaceae</taxon>
        <taxon>Butyricicoccus</taxon>
    </lineage>
</organism>
<sequence length="224" mass="25571">MKNSKYPRKRRRNIRIFLVLLVLVLMISAIGMLISLIFNAFTNDEDANIKYVGDIPVYEDFLPETAMARTGEERKILYVVIHETDNVNEGADAKAHNNFIHTNGVDNELSWHYTVDDHEIWHHLPDNETAFHAGDHMEDKGGNKNGIGVEMCVNADGDYEKTLQNAQLLAAQLLYEYDLDIDALKKHQDFSGKICPSKLINAGRWDEFVQKVEKNLEALRLAES</sequence>
<dbReference type="Proteomes" id="UP000886808">
    <property type="component" value="Unassembled WGS sequence"/>
</dbReference>
<name>A0A9D1TIT0_9FIRM</name>
<dbReference type="InterPro" id="IPR051206">
    <property type="entry name" value="NAMLAA_amidase_2"/>
</dbReference>
<keyword evidence="4 10" id="KW-0378">Hydrolase</keyword>
<keyword evidence="6" id="KW-0178">Competence</keyword>
<dbReference type="GO" id="GO:0071555">
    <property type="term" value="P:cell wall organization"/>
    <property type="evidence" value="ECO:0007669"/>
    <property type="project" value="UniProtKB-KW"/>
</dbReference>
<dbReference type="AlphaFoldDB" id="A0A9D1TIT0"/>
<dbReference type="GO" id="GO:0030435">
    <property type="term" value="P:sporulation resulting in formation of a cellular spore"/>
    <property type="evidence" value="ECO:0007669"/>
    <property type="project" value="UniProtKB-KW"/>
</dbReference>
<dbReference type="PANTHER" id="PTHR30417:SF11">
    <property type="entry name" value="N-ACETYLMURAMOYL-L-ALANINE AMIDASE XLYA"/>
    <property type="match status" value="1"/>
</dbReference>
<comment type="catalytic activity">
    <reaction evidence="1">
        <text>Hydrolyzes the link between N-acetylmuramoyl residues and L-amino acid residues in certain cell-wall glycopeptides.</text>
        <dbReference type="EC" id="3.5.1.28"/>
    </reaction>
</comment>
<dbReference type="GO" id="GO:0008745">
    <property type="term" value="F:N-acetylmuramoyl-L-alanine amidase activity"/>
    <property type="evidence" value="ECO:0007669"/>
    <property type="project" value="UniProtKB-EC"/>
</dbReference>
<evidence type="ECO:0000256" key="4">
    <source>
        <dbReference type="ARBA" id="ARBA00022801"/>
    </source>
</evidence>
<evidence type="ECO:0000256" key="6">
    <source>
        <dbReference type="ARBA" id="ARBA00023287"/>
    </source>
</evidence>
<comment type="similarity">
    <text evidence="2">Belongs to the N-acetylmuramoyl-L-alanine amidase 2 family.</text>
</comment>
<comment type="caution">
    <text evidence="10">The sequence shown here is derived from an EMBL/GenBank/DDBJ whole genome shotgun (WGS) entry which is preliminary data.</text>
</comment>
<feature type="transmembrane region" description="Helical" evidence="8">
    <location>
        <begin position="16"/>
        <end position="38"/>
    </location>
</feature>
<dbReference type="SUPFAM" id="SSF55846">
    <property type="entry name" value="N-acetylmuramoyl-L-alanine amidase-like"/>
    <property type="match status" value="1"/>
</dbReference>
<keyword evidence="7" id="KW-0961">Cell wall biogenesis/degradation</keyword>
<dbReference type="Pfam" id="PF01510">
    <property type="entry name" value="Amidase_2"/>
    <property type="match status" value="1"/>
</dbReference>
<evidence type="ECO:0000313" key="10">
    <source>
        <dbReference type="EMBL" id="HIV62686.1"/>
    </source>
</evidence>
<dbReference type="GO" id="GO:0009253">
    <property type="term" value="P:peptidoglycan catabolic process"/>
    <property type="evidence" value="ECO:0007669"/>
    <property type="project" value="InterPro"/>
</dbReference>
<dbReference type="GO" id="GO:0009254">
    <property type="term" value="P:peptidoglycan turnover"/>
    <property type="evidence" value="ECO:0007669"/>
    <property type="project" value="TreeGrafter"/>
</dbReference>
<keyword evidence="8" id="KW-1133">Transmembrane helix</keyword>
<keyword evidence="8" id="KW-0472">Membrane</keyword>
<evidence type="ECO:0000259" key="9">
    <source>
        <dbReference type="SMART" id="SM00644"/>
    </source>
</evidence>
<evidence type="ECO:0000256" key="2">
    <source>
        <dbReference type="ARBA" id="ARBA00007553"/>
    </source>
</evidence>